<dbReference type="EMBL" id="DSPX01000019">
    <property type="protein sequence ID" value="HGF99551.1"/>
    <property type="molecule type" value="Genomic_DNA"/>
</dbReference>
<protein>
    <submittedName>
        <fullName evidence="2">K(+)-transporting ATPase subunit F</fullName>
    </submittedName>
</protein>
<proteinExistence type="predicted"/>
<organism evidence="2">
    <name type="scientific">Planktothricoides sp. SpSt-374</name>
    <dbReference type="NCBI Taxonomy" id="2282167"/>
    <lineage>
        <taxon>Bacteria</taxon>
        <taxon>Bacillati</taxon>
        <taxon>Cyanobacteriota</taxon>
        <taxon>Cyanophyceae</taxon>
        <taxon>Oscillatoriophycideae</taxon>
        <taxon>Oscillatoriales</taxon>
        <taxon>Oscillatoriaceae</taxon>
        <taxon>Planktothricoides</taxon>
    </lineage>
</organism>
<dbReference type="GO" id="GO:0005886">
    <property type="term" value="C:plasma membrane"/>
    <property type="evidence" value="ECO:0007669"/>
    <property type="project" value="InterPro"/>
</dbReference>
<keyword evidence="1" id="KW-0472">Membrane</keyword>
<reference evidence="2" key="1">
    <citation type="journal article" date="2020" name="mSystems">
        <title>Genome- and Community-Level Interaction Insights into Carbon Utilization and Element Cycling Functions of Hydrothermarchaeota in Hydrothermal Sediment.</title>
        <authorList>
            <person name="Zhou Z."/>
            <person name="Liu Y."/>
            <person name="Xu W."/>
            <person name="Pan J."/>
            <person name="Luo Z.H."/>
            <person name="Li M."/>
        </authorList>
    </citation>
    <scope>NUCLEOTIDE SEQUENCE [LARGE SCALE GENOMIC DNA]</scope>
    <source>
        <strain evidence="2">SpSt-374</strain>
    </source>
</reference>
<dbReference type="Pfam" id="PF09604">
    <property type="entry name" value="Potass_KdpF"/>
    <property type="match status" value="1"/>
</dbReference>
<sequence length="83" mass="9294">MSRFQYIWQTFAETFSESTRRRHFSTLQILLVMCLNLALAPAVLAATGAQISRSQAYSIAALGLLTFGLGAYLVFVIFQPEKF</sequence>
<evidence type="ECO:0000313" key="2">
    <source>
        <dbReference type="EMBL" id="HGF99551.1"/>
    </source>
</evidence>
<dbReference type="AlphaFoldDB" id="A0A7C3VER5"/>
<dbReference type="InterPro" id="IPR011726">
    <property type="entry name" value="KdpF"/>
</dbReference>
<dbReference type="GO" id="GO:0008556">
    <property type="term" value="F:P-type potassium transmembrane transporter activity"/>
    <property type="evidence" value="ECO:0007669"/>
    <property type="project" value="InterPro"/>
</dbReference>
<accession>A0A7C3VER5</accession>
<gene>
    <name evidence="2" type="primary">kdpF</name>
    <name evidence="2" type="ORF">ENR15_02490</name>
</gene>
<name>A0A7C3VER5_9CYAN</name>
<evidence type="ECO:0000256" key="1">
    <source>
        <dbReference type="SAM" id="Phobius"/>
    </source>
</evidence>
<comment type="caution">
    <text evidence="2">The sequence shown here is derived from an EMBL/GenBank/DDBJ whole genome shotgun (WGS) entry which is preliminary data.</text>
</comment>
<feature type="transmembrane region" description="Helical" evidence="1">
    <location>
        <begin position="29"/>
        <end position="51"/>
    </location>
</feature>
<dbReference type="NCBIfam" id="TIGR02115">
    <property type="entry name" value="potass_kdpF"/>
    <property type="match status" value="1"/>
</dbReference>
<keyword evidence="1" id="KW-1133">Transmembrane helix</keyword>
<keyword evidence="1" id="KW-0812">Transmembrane</keyword>
<feature type="transmembrane region" description="Helical" evidence="1">
    <location>
        <begin position="57"/>
        <end position="78"/>
    </location>
</feature>